<accession>A0A0E9SFR2</accession>
<sequence>MSTRWEHYLKARRYLQNSVPWETTVHAGFVPTPDFRFNRKILTSCSFFKIHFFIF</sequence>
<dbReference type="AlphaFoldDB" id="A0A0E9SFR2"/>
<organism evidence="1">
    <name type="scientific">Anguilla anguilla</name>
    <name type="common">European freshwater eel</name>
    <name type="synonym">Muraena anguilla</name>
    <dbReference type="NCBI Taxonomy" id="7936"/>
    <lineage>
        <taxon>Eukaryota</taxon>
        <taxon>Metazoa</taxon>
        <taxon>Chordata</taxon>
        <taxon>Craniata</taxon>
        <taxon>Vertebrata</taxon>
        <taxon>Euteleostomi</taxon>
        <taxon>Actinopterygii</taxon>
        <taxon>Neopterygii</taxon>
        <taxon>Teleostei</taxon>
        <taxon>Anguilliformes</taxon>
        <taxon>Anguillidae</taxon>
        <taxon>Anguilla</taxon>
    </lineage>
</organism>
<reference evidence="1" key="2">
    <citation type="journal article" date="2015" name="Fish Shellfish Immunol.">
        <title>Early steps in the European eel (Anguilla anguilla)-Vibrio vulnificus interaction in the gills: Role of the RtxA13 toxin.</title>
        <authorList>
            <person name="Callol A."/>
            <person name="Pajuelo D."/>
            <person name="Ebbesson L."/>
            <person name="Teles M."/>
            <person name="MacKenzie S."/>
            <person name="Amaro C."/>
        </authorList>
    </citation>
    <scope>NUCLEOTIDE SEQUENCE</scope>
</reference>
<reference evidence="1" key="1">
    <citation type="submission" date="2014-11" db="EMBL/GenBank/DDBJ databases">
        <authorList>
            <person name="Amaro Gonzalez C."/>
        </authorList>
    </citation>
    <scope>NUCLEOTIDE SEQUENCE</scope>
</reference>
<protein>
    <submittedName>
        <fullName evidence="1">Uncharacterized protein</fullName>
    </submittedName>
</protein>
<evidence type="ECO:0000313" key="1">
    <source>
        <dbReference type="EMBL" id="JAH39520.1"/>
    </source>
</evidence>
<proteinExistence type="predicted"/>
<name>A0A0E9SFR2_ANGAN</name>
<dbReference type="EMBL" id="GBXM01069057">
    <property type="protein sequence ID" value="JAH39520.1"/>
    <property type="molecule type" value="Transcribed_RNA"/>
</dbReference>